<dbReference type="AlphaFoldDB" id="A0AAD8HB98"/>
<proteinExistence type="predicted"/>
<keyword evidence="2" id="KW-1185">Reference proteome</keyword>
<protein>
    <submittedName>
        <fullName evidence="1">Uncharacterized protein</fullName>
    </submittedName>
</protein>
<sequence>MFLIENSTPSSVFQNTTPLFTLGRFPGPPIQARLSSRSSDYFGESEHHLHFIEVGPGVTLLSVRENFQEDSFLVLEIPGKAIRYNLVDRSFKVIWNFALDFGLEDFNLWHCGRFRVSQYIGPLSCV</sequence>
<accession>A0AAD8HB98</accession>
<comment type="caution">
    <text evidence="1">The sequence shown here is derived from an EMBL/GenBank/DDBJ whole genome shotgun (WGS) entry which is preliminary data.</text>
</comment>
<evidence type="ECO:0000313" key="2">
    <source>
        <dbReference type="Proteomes" id="UP001237642"/>
    </source>
</evidence>
<reference evidence="1" key="1">
    <citation type="submission" date="2023-02" db="EMBL/GenBank/DDBJ databases">
        <title>Genome of toxic invasive species Heracleum sosnowskyi carries increased number of genes despite the absence of recent whole-genome duplications.</title>
        <authorList>
            <person name="Schelkunov M."/>
            <person name="Shtratnikova V."/>
            <person name="Makarenko M."/>
            <person name="Klepikova A."/>
            <person name="Omelchenko D."/>
            <person name="Novikova G."/>
            <person name="Obukhova E."/>
            <person name="Bogdanov V."/>
            <person name="Penin A."/>
            <person name="Logacheva M."/>
        </authorList>
    </citation>
    <scope>NUCLEOTIDE SEQUENCE</scope>
    <source>
        <strain evidence="1">Hsosn_3</strain>
        <tissue evidence="1">Leaf</tissue>
    </source>
</reference>
<dbReference type="Proteomes" id="UP001237642">
    <property type="component" value="Unassembled WGS sequence"/>
</dbReference>
<organism evidence="1 2">
    <name type="scientific">Heracleum sosnowskyi</name>
    <dbReference type="NCBI Taxonomy" id="360622"/>
    <lineage>
        <taxon>Eukaryota</taxon>
        <taxon>Viridiplantae</taxon>
        <taxon>Streptophyta</taxon>
        <taxon>Embryophyta</taxon>
        <taxon>Tracheophyta</taxon>
        <taxon>Spermatophyta</taxon>
        <taxon>Magnoliopsida</taxon>
        <taxon>eudicotyledons</taxon>
        <taxon>Gunneridae</taxon>
        <taxon>Pentapetalae</taxon>
        <taxon>asterids</taxon>
        <taxon>campanulids</taxon>
        <taxon>Apiales</taxon>
        <taxon>Apiaceae</taxon>
        <taxon>Apioideae</taxon>
        <taxon>apioid superclade</taxon>
        <taxon>Tordylieae</taxon>
        <taxon>Tordyliinae</taxon>
        <taxon>Heracleum</taxon>
    </lineage>
</organism>
<gene>
    <name evidence="1" type="ORF">POM88_038869</name>
</gene>
<evidence type="ECO:0000313" key="1">
    <source>
        <dbReference type="EMBL" id="KAK1363308.1"/>
    </source>
</evidence>
<name>A0AAD8HB98_9APIA</name>
<reference evidence="1" key="2">
    <citation type="submission" date="2023-05" db="EMBL/GenBank/DDBJ databases">
        <authorList>
            <person name="Schelkunov M.I."/>
        </authorList>
    </citation>
    <scope>NUCLEOTIDE SEQUENCE</scope>
    <source>
        <strain evidence="1">Hsosn_3</strain>
        <tissue evidence="1">Leaf</tissue>
    </source>
</reference>
<dbReference type="EMBL" id="JAUIZM010000009">
    <property type="protein sequence ID" value="KAK1363308.1"/>
    <property type="molecule type" value="Genomic_DNA"/>
</dbReference>